<evidence type="ECO:0000313" key="8">
    <source>
        <dbReference type="Proteomes" id="UP000256970"/>
    </source>
</evidence>
<accession>A0A383WLM3</accession>
<evidence type="ECO:0000256" key="4">
    <source>
        <dbReference type="ARBA" id="ARBA00022777"/>
    </source>
</evidence>
<keyword evidence="4" id="KW-0418">Kinase</keyword>
<dbReference type="PANTHER" id="PTHR24351">
    <property type="entry name" value="RIBOSOMAL PROTEIN S6 KINASE"/>
    <property type="match status" value="1"/>
</dbReference>
<dbReference type="Gene3D" id="1.10.510.10">
    <property type="entry name" value="Transferase(Phosphotransferase) domain 1"/>
    <property type="match status" value="2"/>
</dbReference>
<dbReference type="InterPro" id="IPR000961">
    <property type="entry name" value="AGC-kinase_C"/>
</dbReference>
<dbReference type="InterPro" id="IPR011009">
    <property type="entry name" value="Kinase-like_dom_sf"/>
</dbReference>
<proteinExistence type="predicted"/>
<evidence type="ECO:0000256" key="5">
    <source>
        <dbReference type="ARBA" id="ARBA00022840"/>
    </source>
</evidence>
<reference evidence="7 8" key="1">
    <citation type="submission" date="2016-10" db="EMBL/GenBank/DDBJ databases">
        <authorList>
            <person name="Cai Z."/>
        </authorList>
    </citation>
    <scope>NUCLEOTIDE SEQUENCE [LARGE SCALE GENOMIC DNA]</scope>
</reference>
<organism evidence="7 8">
    <name type="scientific">Tetradesmus obliquus</name>
    <name type="common">Green alga</name>
    <name type="synonym">Acutodesmus obliquus</name>
    <dbReference type="NCBI Taxonomy" id="3088"/>
    <lineage>
        <taxon>Eukaryota</taxon>
        <taxon>Viridiplantae</taxon>
        <taxon>Chlorophyta</taxon>
        <taxon>core chlorophytes</taxon>
        <taxon>Chlorophyceae</taxon>
        <taxon>CS clade</taxon>
        <taxon>Sphaeropleales</taxon>
        <taxon>Scenedesmaceae</taxon>
        <taxon>Tetradesmus</taxon>
    </lineage>
</organism>
<dbReference type="SMART" id="SM00133">
    <property type="entry name" value="S_TK_X"/>
    <property type="match status" value="1"/>
</dbReference>
<evidence type="ECO:0000256" key="3">
    <source>
        <dbReference type="ARBA" id="ARBA00022741"/>
    </source>
</evidence>
<dbReference type="Proteomes" id="UP000256970">
    <property type="component" value="Unassembled WGS sequence"/>
</dbReference>
<dbReference type="GO" id="GO:0004674">
    <property type="term" value="F:protein serine/threonine kinase activity"/>
    <property type="evidence" value="ECO:0007669"/>
    <property type="project" value="UniProtKB-KW"/>
</dbReference>
<gene>
    <name evidence="7" type="ORF">BQ4739_LOCUS18648</name>
</gene>
<dbReference type="SUPFAM" id="SSF56112">
    <property type="entry name" value="Protein kinase-like (PK-like)"/>
    <property type="match status" value="1"/>
</dbReference>
<dbReference type="Pfam" id="PF00433">
    <property type="entry name" value="Pkinase_C"/>
    <property type="match status" value="1"/>
</dbReference>
<name>A0A383WLM3_TETOB</name>
<dbReference type="PROSITE" id="PS51285">
    <property type="entry name" value="AGC_KINASE_CTER"/>
    <property type="match status" value="1"/>
</dbReference>
<evidence type="ECO:0000313" key="7">
    <source>
        <dbReference type="EMBL" id="SZX78358.1"/>
    </source>
</evidence>
<dbReference type="AlphaFoldDB" id="A0A383WLM3"/>
<feature type="domain" description="AGC-kinase C-terminal" evidence="6">
    <location>
        <begin position="103"/>
        <end position="173"/>
    </location>
</feature>
<sequence length="190" mass="20822">MVVQQQITGAKPKFPKFLSSNALSLLKGLLTRDPAQRLGGGPDGAAAIKRHPFFRGLSWSALEARQLESKFKPGVKCSLPGELRLCAFVVAVCFAIKRHPFFRGLSWSALEARQLENKFKPGVKCSLSVENFDKIWTEQRPVDSPCGTPTDPAYAGAFEGFTYVAPSFMASSMEAWGAAKAAQQQQQQQQ</sequence>
<keyword evidence="5" id="KW-0067">ATP-binding</keyword>
<dbReference type="GO" id="GO:0005524">
    <property type="term" value="F:ATP binding"/>
    <property type="evidence" value="ECO:0007669"/>
    <property type="project" value="UniProtKB-KW"/>
</dbReference>
<evidence type="ECO:0000256" key="2">
    <source>
        <dbReference type="ARBA" id="ARBA00022679"/>
    </source>
</evidence>
<keyword evidence="8" id="KW-1185">Reference proteome</keyword>
<keyword evidence="1" id="KW-0723">Serine/threonine-protein kinase</keyword>
<keyword evidence="2" id="KW-0808">Transferase</keyword>
<evidence type="ECO:0000259" key="6">
    <source>
        <dbReference type="PROSITE" id="PS51285"/>
    </source>
</evidence>
<dbReference type="EMBL" id="FNXT01001318">
    <property type="protein sequence ID" value="SZX78358.1"/>
    <property type="molecule type" value="Genomic_DNA"/>
</dbReference>
<protein>
    <recommendedName>
        <fullName evidence="6">AGC-kinase C-terminal domain-containing protein</fullName>
    </recommendedName>
</protein>
<dbReference type="InterPro" id="IPR017892">
    <property type="entry name" value="Pkinase_C"/>
</dbReference>
<keyword evidence="3" id="KW-0547">Nucleotide-binding</keyword>
<evidence type="ECO:0000256" key="1">
    <source>
        <dbReference type="ARBA" id="ARBA00022527"/>
    </source>
</evidence>
<dbReference type="STRING" id="3088.A0A383WLM3"/>
<dbReference type="Gene3D" id="3.30.200.20">
    <property type="entry name" value="Phosphorylase Kinase, domain 1"/>
    <property type="match status" value="1"/>
</dbReference>